<reference evidence="2" key="1">
    <citation type="journal article" date="2013" name="Eukaryot. Cell">
        <title>Extremely Reduced Levels of Heterozygosity in the Vertebrate Pathogen Encephalitozoon cuniculi.</title>
        <authorList>
            <person name="Selman M."/>
            <person name="Sak B."/>
            <person name="Kvac M."/>
            <person name="Farinelli L."/>
            <person name="Weiss L.M."/>
            <person name="Corradi N."/>
        </authorList>
    </citation>
    <scope>NUCLEOTIDE SEQUENCE</scope>
</reference>
<feature type="transmembrane region" description="Helical" evidence="1">
    <location>
        <begin position="116"/>
        <end position="136"/>
    </location>
</feature>
<accession>M1KAM0</accession>
<organism evidence="2">
    <name type="scientific">Encephalitozoon cuniculi</name>
    <name type="common">Microsporidian parasite</name>
    <dbReference type="NCBI Taxonomy" id="6035"/>
    <lineage>
        <taxon>Eukaryota</taxon>
        <taxon>Fungi</taxon>
        <taxon>Fungi incertae sedis</taxon>
        <taxon>Microsporidia</taxon>
        <taxon>Unikaryonidae</taxon>
        <taxon>Encephalitozoon</taxon>
    </lineage>
</organism>
<dbReference type="VEuPathDB" id="MicrosporidiaDB:ECU07_0120"/>
<name>M1KAM0_ENCCN</name>
<gene>
    <name evidence="2" type="ORF">ECU07_0120</name>
</gene>
<dbReference type="AlphaFoldDB" id="M1KAM0"/>
<keyword evidence="1" id="KW-1133">Transmembrane helix</keyword>
<dbReference type="OMA" id="CEECEIY"/>
<evidence type="ECO:0000256" key="1">
    <source>
        <dbReference type="SAM" id="Phobius"/>
    </source>
</evidence>
<dbReference type="VEuPathDB" id="MicrosporidiaDB:M970_070050"/>
<proteinExistence type="predicted"/>
<feature type="transmembrane region" description="Helical" evidence="1">
    <location>
        <begin position="165"/>
        <end position="183"/>
    </location>
</feature>
<dbReference type="Pfam" id="PF17026">
    <property type="entry name" value="zf-RRPl_C4"/>
    <property type="match status" value="1"/>
</dbReference>
<sequence length="219" mass="26344">MSRCEYCKSRNMLPLNGKYYCEECEIYYIYKDKKQEYSNLPIEEIGQMTVGNHLCRKCKLKYSGKKSIACTTFREYFKKLPMCKRCKKSNERCIKNAFFKNFILYKTYGRVFSIRYIIFHTLLFYLVGSSILYRLFAINLITYQKRGFRLYECLFNSILTATLGYWRWGVIPLYLYCLFSMVWSNRWHYRVPVDLDGPPPNILEYLEHLNIGGKKDWQG</sequence>
<dbReference type="VEuPathDB" id="MicrosporidiaDB:AEWR_070050"/>
<dbReference type="InterPro" id="IPR031502">
    <property type="entry name" value="Zf_ribonucleo"/>
</dbReference>
<dbReference type="EMBL" id="KC513617">
    <property type="protein sequence ID" value="AGE96382.1"/>
    <property type="molecule type" value="Genomic_DNA"/>
</dbReference>
<protein>
    <submittedName>
        <fullName evidence="2">Uncharacterized protein</fullName>
    </submittedName>
</protein>
<evidence type="ECO:0000313" key="2">
    <source>
        <dbReference type="EMBL" id="AGE96382.1"/>
    </source>
</evidence>
<dbReference type="VEuPathDB" id="MicrosporidiaDB:AEWD_070060"/>
<keyword evidence="1" id="KW-0812">Transmembrane</keyword>
<keyword evidence="1" id="KW-0472">Membrane</keyword>
<dbReference type="VEuPathDB" id="MicrosporidiaDB:AEWQ_070060"/>